<dbReference type="KEGG" id="ast:Asulf_01042"/>
<evidence type="ECO:0000313" key="3">
    <source>
        <dbReference type="Proteomes" id="UP000013307"/>
    </source>
</evidence>
<keyword evidence="3" id="KW-1185">Reference proteome</keyword>
<dbReference type="EMBL" id="CP005290">
    <property type="protein sequence ID" value="AGK61043.1"/>
    <property type="molecule type" value="Genomic_DNA"/>
</dbReference>
<feature type="domain" description="DUF4350" evidence="1">
    <location>
        <begin position="34"/>
        <end position="218"/>
    </location>
</feature>
<protein>
    <recommendedName>
        <fullName evidence="1">DUF4350 domain-containing protein</fullName>
    </recommendedName>
</protein>
<dbReference type="Pfam" id="PF14258">
    <property type="entry name" value="DUF4350"/>
    <property type="match status" value="1"/>
</dbReference>
<sequence length="340" mass="38106">MRVIYAFLIFAGILLLILPTAIPVIKTSSEFSLFNTKWNGCSEFARFLMTKGEVIPVMYSYNTIDLKSDGALIIVGPDVGFSQLEAEEIDKFLENGGVLLLADDFGTANSLLEKLAVKARFSSQPLEDIFYSKRSEFPVIIRIDRELAVGVDRVVLNIPASVTGGEGKAFSSKVSVGKSHTILAEVKRGNGKIILLSDPSVLMNDMFDENRKFIENLVDYLGVKRFYFDEAHHSDFNPYSITTVYVQKELDRGKAFNVFLLVFALAVLIESGIAGKILNSVVGILNRLLSRILKMEENIFEDLPDWVDRKVLEKMLNEIKTGSRFGDANERYRVHEKVEG</sequence>
<gene>
    <name evidence="2" type="ORF">Asulf_01042</name>
</gene>
<organism evidence="2 3">
    <name type="scientific">Archaeoglobus sulfaticallidus PM70-1</name>
    <dbReference type="NCBI Taxonomy" id="387631"/>
    <lineage>
        <taxon>Archaea</taxon>
        <taxon>Methanobacteriati</taxon>
        <taxon>Methanobacteriota</taxon>
        <taxon>Archaeoglobi</taxon>
        <taxon>Archaeoglobales</taxon>
        <taxon>Archaeoglobaceae</taxon>
        <taxon>Archaeoglobus</taxon>
    </lineage>
</organism>
<evidence type="ECO:0000313" key="2">
    <source>
        <dbReference type="EMBL" id="AGK61043.1"/>
    </source>
</evidence>
<accession>N0BDH4</accession>
<dbReference type="Proteomes" id="UP000013307">
    <property type="component" value="Chromosome"/>
</dbReference>
<dbReference type="eggNOG" id="arCOG01314">
    <property type="taxonomic scope" value="Archaea"/>
</dbReference>
<dbReference type="InterPro" id="IPR025646">
    <property type="entry name" value="DUF4350"/>
</dbReference>
<reference evidence="2 3" key="1">
    <citation type="journal article" date="2013" name="Genome Announc.">
        <title>Complete Genome Sequence of the Thermophilic and Facultatively Chemolithoautotrophic Sulfate Reducer Archaeoglobus sulfaticallidus Strain PM70-1T.</title>
        <authorList>
            <person name="Stokke R."/>
            <person name="Hocking W.P."/>
            <person name="Steinsbu B.O."/>
            <person name="Steen I.H."/>
        </authorList>
    </citation>
    <scope>NUCLEOTIDE SEQUENCE [LARGE SCALE GENOMIC DNA]</scope>
    <source>
        <strain evidence="2">PM70-1</strain>
    </source>
</reference>
<name>N0BDH4_9EURY</name>
<dbReference type="OrthoDB" id="372296at2157"/>
<dbReference type="GeneID" id="15392683"/>
<dbReference type="STRING" id="387631.Asulf_01042"/>
<evidence type="ECO:0000259" key="1">
    <source>
        <dbReference type="Pfam" id="PF14258"/>
    </source>
</evidence>
<dbReference type="AlphaFoldDB" id="N0BDH4"/>
<dbReference type="RefSeq" id="WP_015590641.1">
    <property type="nucleotide sequence ID" value="NC_021169.1"/>
</dbReference>
<dbReference type="HOGENOM" id="CLU_069303_0_0_2"/>
<proteinExistence type="predicted"/>